<dbReference type="Gene3D" id="1.50.10.10">
    <property type="match status" value="1"/>
</dbReference>
<evidence type="ECO:0000256" key="4">
    <source>
        <dbReference type="ARBA" id="ARBA00023295"/>
    </source>
</evidence>
<accession>A0A1X1D9S7</accession>
<gene>
    <name evidence="9" type="ORF">HA48_09575</name>
</gene>
<evidence type="ECO:0000259" key="8">
    <source>
        <dbReference type="Pfam" id="PF02927"/>
    </source>
</evidence>
<dbReference type="SUPFAM" id="SSF81296">
    <property type="entry name" value="E set domains"/>
    <property type="match status" value="1"/>
</dbReference>
<evidence type="ECO:0000256" key="1">
    <source>
        <dbReference type="ARBA" id="ARBA00007072"/>
    </source>
</evidence>
<reference evidence="9 10" key="1">
    <citation type="journal article" date="2017" name="Antonie Van Leeuwenhoek">
        <title>Phylogenomic resolution of the bacterial genus Pantoea and its relationship with Erwinia and Tatumella.</title>
        <authorList>
            <person name="Palmer M."/>
            <person name="Steenkamp E.T."/>
            <person name="Coetzee M.P."/>
            <person name="Chan W.Y."/>
            <person name="van Zyl E."/>
            <person name="De Maayer P."/>
            <person name="Coutinho T.A."/>
            <person name="Blom J."/>
            <person name="Smits T.H."/>
            <person name="Duffy B."/>
            <person name="Venter S.N."/>
        </authorList>
    </citation>
    <scope>NUCLEOTIDE SEQUENCE [LARGE SCALE GENOMIC DNA]</scope>
    <source>
        <strain evidence="9 10">LMG 26277</strain>
    </source>
</reference>
<comment type="similarity">
    <text evidence="1">Belongs to the glycosyl hydrolase 9 (cellulase E) family.</text>
</comment>
<dbReference type="GO" id="GO:0008810">
    <property type="term" value="F:cellulase activity"/>
    <property type="evidence" value="ECO:0007669"/>
    <property type="project" value="InterPro"/>
</dbReference>
<keyword evidence="6" id="KW-0732">Signal</keyword>
<dbReference type="AlphaFoldDB" id="A0A1X1D9S7"/>
<evidence type="ECO:0000256" key="6">
    <source>
        <dbReference type="SAM" id="SignalP"/>
    </source>
</evidence>
<feature type="chain" id="PRO_5010887143" evidence="6">
    <location>
        <begin position="21"/>
        <end position="614"/>
    </location>
</feature>
<evidence type="ECO:0000313" key="9">
    <source>
        <dbReference type="EMBL" id="ORM73445.1"/>
    </source>
</evidence>
<dbReference type="STRING" id="1076551.HA48_09575"/>
<keyword evidence="5" id="KW-0624">Polysaccharide degradation</keyword>
<keyword evidence="2 9" id="KW-0378">Hydrolase</keyword>
<evidence type="ECO:0000256" key="3">
    <source>
        <dbReference type="ARBA" id="ARBA00023277"/>
    </source>
</evidence>
<dbReference type="OrthoDB" id="9808897at2"/>
<dbReference type="RefSeq" id="WP_128600986.1">
    <property type="nucleotide sequence ID" value="NZ_MLFS01000021.1"/>
</dbReference>
<dbReference type="InterPro" id="IPR001701">
    <property type="entry name" value="Glyco_hydro_9"/>
</dbReference>
<dbReference type="SUPFAM" id="SSF48208">
    <property type="entry name" value="Six-hairpin glycosidases"/>
    <property type="match status" value="1"/>
</dbReference>
<feature type="domain" description="Cellulase Ig-like" evidence="8">
    <location>
        <begin position="20"/>
        <end position="105"/>
    </location>
</feature>
<dbReference type="Pfam" id="PF02927">
    <property type="entry name" value="CelD_N"/>
    <property type="match status" value="1"/>
</dbReference>
<evidence type="ECO:0000256" key="2">
    <source>
        <dbReference type="ARBA" id="ARBA00022801"/>
    </source>
</evidence>
<feature type="domain" description="Glycoside hydrolase family 9" evidence="7">
    <location>
        <begin position="156"/>
        <end position="559"/>
    </location>
</feature>
<name>A0A1X1D9S7_9GAMM</name>
<evidence type="ECO:0000256" key="5">
    <source>
        <dbReference type="ARBA" id="ARBA00023326"/>
    </source>
</evidence>
<dbReference type="Gene3D" id="2.60.40.10">
    <property type="entry name" value="Immunoglobulins"/>
    <property type="match status" value="1"/>
</dbReference>
<evidence type="ECO:0000259" key="7">
    <source>
        <dbReference type="Pfam" id="PF00759"/>
    </source>
</evidence>
<feature type="signal peptide" evidence="6">
    <location>
        <begin position="1"/>
        <end position="20"/>
    </location>
</feature>
<evidence type="ECO:0000313" key="10">
    <source>
        <dbReference type="Proteomes" id="UP000193104"/>
    </source>
</evidence>
<organism evidence="9 10">
    <name type="scientific">Pantoea wallisii</name>
    <dbReference type="NCBI Taxonomy" id="1076551"/>
    <lineage>
        <taxon>Bacteria</taxon>
        <taxon>Pseudomonadati</taxon>
        <taxon>Pseudomonadota</taxon>
        <taxon>Gammaproteobacteria</taxon>
        <taxon>Enterobacterales</taxon>
        <taxon>Erwiniaceae</taxon>
        <taxon>Pantoea</taxon>
    </lineage>
</organism>
<dbReference type="InterPro" id="IPR014756">
    <property type="entry name" value="Ig_E-set"/>
</dbReference>
<protein>
    <submittedName>
        <fullName evidence="9">Glycoside hydrolase</fullName>
    </submittedName>
</protein>
<dbReference type="InterPro" id="IPR004197">
    <property type="entry name" value="Cellulase_Ig-like"/>
</dbReference>
<dbReference type="InterPro" id="IPR012341">
    <property type="entry name" value="6hp_glycosidase-like_sf"/>
</dbReference>
<dbReference type="PANTHER" id="PTHR22298">
    <property type="entry name" value="ENDO-1,4-BETA-GLUCANASE"/>
    <property type="match status" value="1"/>
</dbReference>
<dbReference type="InterPro" id="IPR008928">
    <property type="entry name" value="6-hairpin_glycosidase_sf"/>
</dbReference>
<keyword evidence="4" id="KW-0326">Glycosidase</keyword>
<keyword evidence="3" id="KW-0119">Carbohydrate metabolism</keyword>
<dbReference type="Proteomes" id="UP000193104">
    <property type="component" value="Unassembled WGS sequence"/>
</dbReference>
<keyword evidence="10" id="KW-1185">Reference proteome</keyword>
<dbReference type="CDD" id="cd02850">
    <property type="entry name" value="E_set_Cellulase_N"/>
    <property type="match status" value="1"/>
</dbReference>
<sequence>MRIRLTALSVALLMAGLAHAETHVLINQVGYEVAAPKSAIVQLTGDSRAKPPVKFTLLNSETNQPVLDGTLQPQEEVQGWGDRHFYRADFSGWQTPGRYVLQTTSSDGDVRSGPFIIGADLLERYTLSDVIAYFKSQRVTGLFDKSDRRLPLPPGTGTGTVDVHGGWYDATGDYGVHLSHQNLTSYFNPQQAPLVAWSLLRGYQNLGARHNENYDEYRRRMLDEGLYGADFLVRMKRPGESFFQAISSPGKEKLAKDRVIANPNWRTQIKEKDTDSTIVEEEAVGPLAWQASFRSGAGMSIAALALASTMENDGNFTRQHYLQTAEDAFAFLQKNNVRMVNDGKENIVDDYTALLAATELYRASHKAMYLQAAQQRAQNLMARLVTLDNWQDYWRADNNKRPFFHPSDAGLPVIALLEYASIAPQDQQAKIRQTVKSSLGFELAVTKETSNPFGYARQLIQLKDGTKRTSFFFPHDSEAAPWWQGENARIASLAAAARQAMPLFADDRAFTQQLRSYAWDQLNWILGSNPFDVSMLTGSGYRHISYLFFNSWKYTTLPGGIVNGITGASDQVADGIAFDEGYAVTRKDDDWRWAEGWLPHSAWYLYAVSLPDRI</sequence>
<proteinExistence type="inferred from homology"/>
<dbReference type="GO" id="GO:0000272">
    <property type="term" value="P:polysaccharide catabolic process"/>
    <property type="evidence" value="ECO:0007669"/>
    <property type="project" value="UniProtKB-KW"/>
</dbReference>
<dbReference type="InterPro" id="IPR013783">
    <property type="entry name" value="Ig-like_fold"/>
</dbReference>
<dbReference type="Pfam" id="PF00759">
    <property type="entry name" value="Glyco_hydro_9"/>
    <property type="match status" value="1"/>
</dbReference>
<dbReference type="EMBL" id="MLFS01000021">
    <property type="protein sequence ID" value="ORM73445.1"/>
    <property type="molecule type" value="Genomic_DNA"/>
</dbReference>
<comment type="caution">
    <text evidence="9">The sequence shown here is derived from an EMBL/GenBank/DDBJ whole genome shotgun (WGS) entry which is preliminary data.</text>
</comment>